<evidence type="ECO:0000313" key="2">
    <source>
        <dbReference type="Proteomes" id="UP001437256"/>
    </source>
</evidence>
<proteinExistence type="predicted"/>
<keyword evidence="2" id="KW-1185">Reference proteome</keyword>
<dbReference type="Proteomes" id="UP001437256">
    <property type="component" value="Unassembled WGS sequence"/>
</dbReference>
<name>A0ABR2ZPL2_9AGAR</name>
<accession>A0ABR2ZPL2</accession>
<sequence>MECNLTFRYKPGNLTKDVNVVFTFSAPTKSELGTDQNYVAWRVAQLKSKQGSQAGSNFNIEYTARLGFSAAQLKGNNNVVPQGTVQEMKLGQTTELGLNGSTLEWSTPKSVGGTIIRAVNKTGRFQNIAVGTVKDVGGFPVLAPTFMWKVGKNLAAEAKFQPMLKMYVNLDYRESDFMTGDIASIDPVWTGDLAKLAPGASFGFTENLDQGGYEVTPLPSMFTMLKAIQAPVDPPQITIGFRCRLNWSDSVSSSVVDETFDAITQSCTGGDCNYTEIKNDKNNYRTVGISKPDTTADGLHKILIDAIFAGIKSANGSAKGGQSLQGEEGSSGSNENAVLADHEVDKYWSITDGIALNDSANEKLGDQEDVIAEGSAAWYHLK</sequence>
<reference evidence="1 2" key="1">
    <citation type="submission" date="2024-05" db="EMBL/GenBank/DDBJ databases">
        <title>A draft genome resource for the thread blight pathogen Marasmius tenuissimus strain MS-2.</title>
        <authorList>
            <person name="Yulfo-Soto G.E."/>
            <person name="Baruah I.K."/>
            <person name="Amoako-Attah I."/>
            <person name="Bukari Y."/>
            <person name="Meinhardt L.W."/>
            <person name="Bailey B.A."/>
            <person name="Cohen S.P."/>
        </authorList>
    </citation>
    <scope>NUCLEOTIDE SEQUENCE [LARGE SCALE GENOMIC DNA]</scope>
    <source>
        <strain evidence="1 2">MS-2</strain>
    </source>
</reference>
<evidence type="ECO:0000313" key="1">
    <source>
        <dbReference type="EMBL" id="KAL0062673.1"/>
    </source>
</evidence>
<dbReference type="EMBL" id="JBBXMP010000099">
    <property type="protein sequence ID" value="KAL0062673.1"/>
    <property type="molecule type" value="Genomic_DNA"/>
</dbReference>
<protein>
    <submittedName>
        <fullName evidence="1">Uncharacterized protein</fullName>
    </submittedName>
</protein>
<comment type="caution">
    <text evidence="1">The sequence shown here is derived from an EMBL/GenBank/DDBJ whole genome shotgun (WGS) entry which is preliminary data.</text>
</comment>
<organism evidence="1 2">
    <name type="scientific">Marasmius tenuissimus</name>
    <dbReference type="NCBI Taxonomy" id="585030"/>
    <lineage>
        <taxon>Eukaryota</taxon>
        <taxon>Fungi</taxon>
        <taxon>Dikarya</taxon>
        <taxon>Basidiomycota</taxon>
        <taxon>Agaricomycotina</taxon>
        <taxon>Agaricomycetes</taxon>
        <taxon>Agaricomycetidae</taxon>
        <taxon>Agaricales</taxon>
        <taxon>Marasmiineae</taxon>
        <taxon>Marasmiaceae</taxon>
        <taxon>Marasmius</taxon>
    </lineage>
</organism>
<gene>
    <name evidence="1" type="ORF">AAF712_010435</name>
</gene>